<reference evidence="1 2" key="1">
    <citation type="submission" date="2023-08" db="EMBL/GenBank/DDBJ databases">
        <authorList>
            <person name="Roldan D.M."/>
            <person name="Menes R.J."/>
        </authorList>
    </citation>
    <scope>NUCLEOTIDE SEQUENCE [LARGE SCALE GENOMIC DNA]</scope>
    <source>
        <strain evidence="1 2">CCM 2812</strain>
    </source>
</reference>
<protein>
    <recommendedName>
        <fullName evidence="3">Glycosyltransferase</fullName>
    </recommendedName>
</protein>
<dbReference type="RefSeq" id="WP_305748215.1">
    <property type="nucleotide sequence ID" value="NZ_JAUZEE010000001.1"/>
</dbReference>
<organism evidence="1 2">
    <name type="scientific">Leptothrix discophora</name>
    <dbReference type="NCBI Taxonomy" id="89"/>
    <lineage>
        <taxon>Bacteria</taxon>
        <taxon>Pseudomonadati</taxon>
        <taxon>Pseudomonadota</taxon>
        <taxon>Betaproteobacteria</taxon>
        <taxon>Burkholderiales</taxon>
        <taxon>Sphaerotilaceae</taxon>
        <taxon>Leptothrix</taxon>
    </lineage>
</organism>
<keyword evidence="2" id="KW-1185">Reference proteome</keyword>
<evidence type="ECO:0008006" key="3">
    <source>
        <dbReference type="Google" id="ProtNLM"/>
    </source>
</evidence>
<comment type="caution">
    <text evidence="1">The sequence shown here is derived from an EMBL/GenBank/DDBJ whole genome shotgun (WGS) entry which is preliminary data.</text>
</comment>
<accession>A0ABT9FZM8</accession>
<name>A0ABT9FZM8_LEPDI</name>
<dbReference type="EMBL" id="JAUZEE010000001">
    <property type="protein sequence ID" value="MDP4299683.1"/>
    <property type="molecule type" value="Genomic_DNA"/>
</dbReference>
<dbReference type="Proteomes" id="UP001235760">
    <property type="component" value="Unassembled WGS sequence"/>
</dbReference>
<evidence type="ECO:0000313" key="1">
    <source>
        <dbReference type="EMBL" id="MDP4299683.1"/>
    </source>
</evidence>
<proteinExistence type="predicted"/>
<evidence type="ECO:0000313" key="2">
    <source>
        <dbReference type="Proteomes" id="UP001235760"/>
    </source>
</evidence>
<sequence length="329" mass="36390">MKVHVLCPATTVTGGPEALHQLVDAGQRLGYDMAMVYAPEGHPDPTPPVFRMYAPRTALRVADTPDSVVIAAETTAPALQGLQHATRVLSWLSVDHYRNFAEQSRPSPGAASPFDFVLDPAQQVVHVAQSEYARRWLADQGLDSLMLTDYIRDELVERANAVRGSVKEDIVAFNPKKGLEFTRALMAAAPAHVRWVPIQNMTPVEVAGLLGRAKVYIDFGSHPGRDRIPREAALCGCVVVTGTQGSAAFDEDLPLPAGFKFDERQAMAVPLVLRRIETAMNDHDRLSARFEPYRRWIAGQREVFFDEVHVLLATLEARLHQKRELRAAA</sequence>
<gene>
    <name evidence="1" type="ORF">Q8X39_03475</name>
</gene>